<dbReference type="KEGG" id="sde:Sde_3895"/>
<dbReference type="CDD" id="cd06171">
    <property type="entry name" value="Sigma70_r4"/>
    <property type="match status" value="1"/>
</dbReference>
<dbReference type="GeneID" id="98615735"/>
<feature type="domain" description="RNA polymerase sigma-70 region 2" evidence="6">
    <location>
        <begin position="9"/>
        <end position="73"/>
    </location>
</feature>
<dbReference type="Pfam" id="PF04542">
    <property type="entry name" value="Sigma70_r2"/>
    <property type="match status" value="1"/>
</dbReference>
<evidence type="ECO:0000256" key="4">
    <source>
        <dbReference type="ARBA" id="ARBA00023125"/>
    </source>
</evidence>
<organism evidence="8 9">
    <name type="scientific">Saccharophagus degradans (strain 2-40 / ATCC 43961 / DSM 17024)</name>
    <dbReference type="NCBI Taxonomy" id="203122"/>
    <lineage>
        <taxon>Bacteria</taxon>
        <taxon>Pseudomonadati</taxon>
        <taxon>Pseudomonadota</taxon>
        <taxon>Gammaproteobacteria</taxon>
        <taxon>Cellvibrionales</taxon>
        <taxon>Cellvibrionaceae</taxon>
        <taxon>Saccharophagus</taxon>
    </lineage>
</organism>
<accession>Q21DS9</accession>
<dbReference type="InterPro" id="IPR007627">
    <property type="entry name" value="RNA_pol_sigma70_r2"/>
</dbReference>
<feature type="domain" description="RNA polymerase sigma factor 70 region 4 type 2" evidence="7">
    <location>
        <begin position="103"/>
        <end position="154"/>
    </location>
</feature>
<keyword evidence="4" id="KW-0238">DNA-binding</keyword>
<evidence type="ECO:0000313" key="8">
    <source>
        <dbReference type="EMBL" id="ABD83150.1"/>
    </source>
</evidence>
<evidence type="ECO:0000256" key="2">
    <source>
        <dbReference type="ARBA" id="ARBA00023015"/>
    </source>
</evidence>
<keyword evidence="3" id="KW-0731">Sigma factor</keyword>
<keyword evidence="5" id="KW-0804">Transcription</keyword>
<dbReference type="eggNOG" id="COG1595">
    <property type="taxonomic scope" value="Bacteria"/>
</dbReference>
<evidence type="ECO:0000256" key="3">
    <source>
        <dbReference type="ARBA" id="ARBA00023082"/>
    </source>
</evidence>
<name>Q21DS9_SACD2</name>
<gene>
    <name evidence="8" type="ordered locus">Sde_3895</name>
</gene>
<dbReference type="SUPFAM" id="SSF88659">
    <property type="entry name" value="Sigma3 and sigma4 domains of RNA polymerase sigma factors"/>
    <property type="match status" value="1"/>
</dbReference>
<dbReference type="NCBIfam" id="TIGR02937">
    <property type="entry name" value="sigma70-ECF"/>
    <property type="match status" value="1"/>
</dbReference>
<evidence type="ECO:0000313" key="9">
    <source>
        <dbReference type="Proteomes" id="UP000001947"/>
    </source>
</evidence>
<dbReference type="Gene3D" id="1.10.1740.10">
    <property type="match status" value="1"/>
</dbReference>
<dbReference type="EMBL" id="CP000282">
    <property type="protein sequence ID" value="ABD83150.1"/>
    <property type="molecule type" value="Genomic_DNA"/>
</dbReference>
<dbReference type="GO" id="GO:0016987">
    <property type="term" value="F:sigma factor activity"/>
    <property type="evidence" value="ECO:0007669"/>
    <property type="project" value="UniProtKB-KW"/>
</dbReference>
<dbReference type="GO" id="GO:0003677">
    <property type="term" value="F:DNA binding"/>
    <property type="evidence" value="ECO:0007669"/>
    <property type="project" value="UniProtKB-KW"/>
</dbReference>
<dbReference type="PANTHER" id="PTHR43133:SF8">
    <property type="entry name" value="RNA POLYMERASE SIGMA FACTOR HI_1459-RELATED"/>
    <property type="match status" value="1"/>
</dbReference>
<dbReference type="InterPro" id="IPR036388">
    <property type="entry name" value="WH-like_DNA-bd_sf"/>
</dbReference>
<comment type="similarity">
    <text evidence="1">Belongs to the sigma-70 factor family. ECF subfamily.</text>
</comment>
<sequence length="163" mass="18986">MEFQYRTYVNQYQRLVYSKALHMLGNSTEAEDACQEVYERLWKHISKVEDHHAKAWLLHVTRNVCIDLLRKRTDTQALDEELVCERSDGNPSNALANSQLSHWLTHALSKMKEPYKSLIQMAEIQQQSVKTIAQHLGLSENQVKVYSHRARQQLRALLQGVDL</sequence>
<keyword evidence="9" id="KW-1185">Reference proteome</keyword>
<dbReference type="STRING" id="203122.Sde_3895"/>
<dbReference type="HOGENOM" id="CLU_047691_3_1_6"/>
<reference evidence="8 9" key="1">
    <citation type="journal article" date="2008" name="PLoS Genet.">
        <title>Complete genome sequence of the complex carbohydrate-degrading marine bacterium, Saccharophagus degradans strain 2-40 T.</title>
        <authorList>
            <person name="Weiner R.M."/>
            <person name="Taylor L.E.II."/>
            <person name="Henrissat B."/>
            <person name="Hauser L."/>
            <person name="Land M."/>
            <person name="Coutinho P.M."/>
            <person name="Rancurel C."/>
            <person name="Saunders E.H."/>
            <person name="Longmire A.G."/>
            <person name="Zhang H."/>
            <person name="Bayer E.A."/>
            <person name="Gilbert H.J."/>
            <person name="Larimer F."/>
            <person name="Zhulin I.B."/>
            <person name="Ekborg N.A."/>
            <person name="Lamed R."/>
            <person name="Richardson P.M."/>
            <person name="Borovok I."/>
            <person name="Hutcheson S."/>
        </authorList>
    </citation>
    <scope>NUCLEOTIDE SEQUENCE [LARGE SCALE GENOMIC DNA]</scope>
    <source>
        <strain evidence="9">2-40 / ATCC 43961 / DSM 17024</strain>
    </source>
</reference>
<dbReference type="InterPro" id="IPR014284">
    <property type="entry name" value="RNA_pol_sigma-70_dom"/>
</dbReference>
<evidence type="ECO:0000259" key="6">
    <source>
        <dbReference type="Pfam" id="PF04542"/>
    </source>
</evidence>
<dbReference type="Gene3D" id="1.10.10.10">
    <property type="entry name" value="Winged helix-like DNA-binding domain superfamily/Winged helix DNA-binding domain"/>
    <property type="match status" value="1"/>
</dbReference>
<dbReference type="Proteomes" id="UP000001947">
    <property type="component" value="Chromosome"/>
</dbReference>
<dbReference type="SUPFAM" id="SSF88946">
    <property type="entry name" value="Sigma2 domain of RNA polymerase sigma factors"/>
    <property type="match status" value="1"/>
</dbReference>
<dbReference type="GO" id="GO:0006352">
    <property type="term" value="P:DNA-templated transcription initiation"/>
    <property type="evidence" value="ECO:0007669"/>
    <property type="project" value="InterPro"/>
</dbReference>
<protein>
    <submittedName>
        <fullName evidence="8">Sigma-70 region 2</fullName>
    </submittedName>
</protein>
<dbReference type="OrthoDB" id="9780326at2"/>
<dbReference type="RefSeq" id="WP_011470365.1">
    <property type="nucleotide sequence ID" value="NC_007912.1"/>
</dbReference>
<dbReference type="InterPro" id="IPR013249">
    <property type="entry name" value="RNA_pol_sigma70_r4_t2"/>
</dbReference>
<dbReference type="PANTHER" id="PTHR43133">
    <property type="entry name" value="RNA POLYMERASE ECF-TYPE SIGMA FACTO"/>
    <property type="match status" value="1"/>
</dbReference>
<evidence type="ECO:0000256" key="1">
    <source>
        <dbReference type="ARBA" id="ARBA00010641"/>
    </source>
</evidence>
<dbReference type="AlphaFoldDB" id="Q21DS9"/>
<evidence type="ECO:0000259" key="7">
    <source>
        <dbReference type="Pfam" id="PF08281"/>
    </source>
</evidence>
<keyword evidence="2" id="KW-0805">Transcription regulation</keyword>
<dbReference type="InterPro" id="IPR039425">
    <property type="entry name" value="RNA_pol_sigma-70-like"/>
</dbReference>
<dbReference type="InterPro" id="IPR013325">
    <property type="entry name" value="RNA_pol_sigma_r2"/>
</dbReference>
<proteinExistence type="inferred from homology"/>
<dbReference type="Pfam" id="PF08281">
    <property type="entry name" value="Sigma70_r4_2"/>
    <property type="match status" value="1"/>
</dbReference>
<evidence type="ECO:0000256" key="5">
    <source>
        <dbReference type="ARBA" id="ARBA00023163"/>
    </source>
</evidence>
<dbReference type="InterPro" id="IPR013324">
    <property type="entry name" value="RNA_pol_sigma_r3/r4-like"/>
</dbReference>